<dbReference type="RefSeq" id="XP_012212855.1">
    <property type="nucleotide sequence ID" value="XM_012357465.1"/>
</dbReference>
<dbReference type="Proteomes" id="UP000030745">
    <property type="component" value="Unassembled WGS sequence"/>
</dbReference>
<sequence length="165" mass="18916">MTDDDAPDTTAVNELFHADKRLVEILQEDDLTEEALDRFRALLDPYQEQGGLLDPILRDMVTPVMARIRSVIHLLQTSSEGNTVAFPFQVLQDPTQRALLHRSCQVIYLLCKVRGYKTIVKLLSHEVSEFEPVLLLLQSQDRDDCATWEIRYVLLLWLSILALVP</sequence>
<organism evidence="1 2">
    <name type="scientific">Saprolegnia parasitica (strain CBS 223.65)</name>
    <dbReference type="NCBI Taxonomy" id="695850"/>
    <lineage>
        <taxon>Eukaryota</taxon>
        <taxon>Sar</taxon>
        <taxon>Stramenopiles</taxon>
        <taxon>Oomycota</taxon>
        <taxon>Saprolegniomycetes</taxon>
        <taxon>Saprolegniales</taxon>
        <taxon>Saprolegniaceae</taxon>
        <taxon>Saprolegnia</taxon>
    </lineage>
</organism>
<dbReference type="PANTHER" id="PTHR12658">
    <property type="entry name" value="BETA-TUBULIN COFACTOR D"/>
    <property type="match status" value="1"/>
</dbReference>
<dbReference type="GO" id="GO:0005096">
    <property type="term" value="F:GTPase activator activity"/>
    <property type="evidence" value="ECO:0007669"/>
    <property type="project" value="InterPro"/>
</dbReference>
<feature type="non-terminal residue" evidence="1">
    <location>
        <position position="165"/>
    </location>
</feature>
<evidence type="ECO:0000313" key="2">
    <source>
        <dbReference type="Proteomes" id="UP000030745"/>
    </source>
</evidence>
<proteinExistence type="predicted"/>
<protein>
    <submittedName>
        <fullName evidence="1">Uncharacterized protein</fullName>
    </submittedName>
</protein>
<dbReference type="GO" id="GO:0048487">
    <property type="term" value="F:beta-tubulin binding"/>
    <property type="evidence" value="ECO:0007669"/>
    <property type="project" value="InterPro"/>
</dbReference>
<dbReference type="VEuPathDB" id="FungiDB:SPRG_18037"/>
<evidence type="ECO:0000313" key="1">
    <source>
        <dbReference type="EMBL" id="KDO16436.1"/>
    </source>
</evidence>
<reference evidence="1 2" key="1">
    <citation type="journal article" date="2013" name="PLoS Genet.">
        <title>Distinctive expansion of potential virulence genes in the genome of the oomycete fish pathogen Saprolegnia parasitica.</title>
        <authorList>
            <person name="Jiang R.H."/>
            <person name="de Bruijn I."/>
            <person name="Haas B.J."/>
            <person name="Belmonte R."/>
            <person name="Lobach L."/>
            <person name="Christie J."/>
            <person name="van den Ackerveken G."/>
            <person name="Bottin A."/>
            <person name="Bulone V."/>
            <person name="Diaz-Moreno S.M."/>
            <person name="Dumas B."/>
            <person name="Fan L."/>
            <person name="Gaulin E."/>
            <person name="Govers F."/>
            <person name="Grenville-Briggs L.J."/>
            <person name="Horner N.R."/>
            <person name="Levin J.Z."/>
            <person name="Mammella M."/>
            <person name="Meijer H.J."/>
            <person name="Morris P."/>
            <person name="Nusbaum C."/>
            <person name="Oome S."/>
            <person name="Phillips A.J."/>
            <person name="van Rooyen D."/>
            <person name="Rzeszutek E."/>
            <person name="Saraiva M."/>
            <person name="Secombes C.J."/>
            <person name="Seidl M.F."/>
            <person name="Snel B."/>
            <person name="Stassen J.H."/>
            <person name="Sykes S."/>
            <person name="Tripathy S."/>
            <person name="van den Berg H."/>
            <person name="Vega-Arreguin J.C."/>
            <person name="Wawra S."/>
            <person name="Young S.K."/>
            <person name="Zeng Q."/>
            <person name="Dieguez-Uribeondo J."/>
            <person name="Russ C."/>
            <person name="Tyler B.M."/>
            <person name="van West P."/>
        </authorList>
    </citation>
    <scope>NUCLEOTIDE SEQUENCE [LARGE SCALE GENOMIC DNA]</scope>
    <source>
        <strain evidence="1 2">CBS 223.65</strain>
    </source>
</reference>
<dbReference type="GO" id="GO:0007021">
    <property type="term" value="P:tubulin complex assembly"/>
    <property type="evidence" value="ECO:0007669"/>
    <property type="project" value="InterPro"/>
</dbReference>
<dbReference type="AlphaFoldDB" id="A0A067BQ33"/>
<name>A0A067BQ33_SAPPC</name>
<dbReference type="EMBL" id="KK584123">
    <property type="protein sequence ID" value="KDO16436.1"/>
    <property type="molecule type" value="Genomic_DNA"/>
</dbReference>
<dbReference type="InterPro" id="IPR033162">
    <property type="entry name" value="TBCD"/>
</dbReference>
<dbReference type="STRING" id="695850.A0A067BQ33"/>
<dbReference type="Pfam" id="PF23579">
    <property type="entry name" value="ARM_TBCD"/>
    <property type="match status" value="1"/>
</dbReference>
<accession>A0A067BQ33</accession>
<keyword evidence="2" id="KW-1185">Reference proteome</keyword>
<gene>
    <name evidence="1" type="ORF">SPRG_18037</name>
</gene>
<dbReference type="GO" id="GO:0007023">
    <property type="term" value="P:post-chaperonin tubulin folding pathway"/>
    <property type="evidence" value="ECO:0007669"/>
    <property type="project" value="InterPro"/>
</dbReference>
<dbReference type="GeneID" id="24139564"/>
<dbReference type="KEGG" id="spar:SPRG_18037"/>
<dbReference type="PANTHER" id="PTHR12658:SF0">
    <property type="entry name" value="TUBULIN-SPECIFIC CHAPERONE D"/>
    <property type="match status" value="1"/>
</dbReference>
<dbReference type="GO" id="GO:0000226">
    <property type="term" value="P:microtubule cytoskeleton organization"/>
    <property type="evidence" value="ECO:0007669"/>
    <property type="project" value="TreeGrafter"/>
</dbReference>
<dbReference type="OrthoDB" id="10253476at2759"/>